<reference evidence="1" key="1">
    <citation type="submission" date="2020-02" db="EMBL/GenBank/DDBJ databases">
        <authorList>
            <person name="Meier V. D."/>
        </authorList>
    </citation>
    <scope>NUCLEOTIDE SEQUENCE</scope>
    <source>
        <strain evidence="1">AVDCRST_MAG96</strain>
    </source>
</reference>
<dbReference type="EMBL" id="CADCVN010001669">
    <property type="protein sequence ID" value="CAA9540483.1"/>
    <property type="molecule type" value="Genomic_DNA"/>
</dbReference>
<evidence type="ECO:0000313" key="1">
    <source>
        <dbReference type="EMBL" id="CAA9540483.1"/>
    </source>
</evidence>
<proteinExistence type="predicted"/>
<gene>
    <name evidence="1" type="ORF">AVDCRST_MAG96-4260</name>
</gene>
<dbReference type="AlphaFoldDB" id="A0A6J4U4U5"/>
<accession>A0A6J4U4U5</accession>
<sequence>MWFILNFTNHSKSKAHLTIARKNAGARALRDPKPMRQITQYSRYCFEEAKDGNIRPKRKAGTKEGRGD</sequence>
<protein>
    <submittedName>
        <fullName evidence="1">Uncharacterized protein</fullName>
    </submittedName>
</protein>
<organism evidence="1">
    <name type="scientific">uncultured Segetibacter sp</name>
    <dbReference type="NCBI Taxonomy" id="481133"/>
    <lineage>
        <taxon>Bacteria</taxon>
        <taxon>Pseudomonadati</taxon>
        <taxon>Bacteroidota</taxon>
        <taxon>Chitinophagia</taxon>
        <taxon>Chitinophagales</taxon>
        <taxon>Chitinophagaceae</taxon>
        <taxon>Segetibacter</taxon>
        <taxon>environmental samples</taxon>
    </lineage>
</organism>
<name>A0A6J4U4U5_9BACT</name>